<keyword evidence="2" id="KW-1185">Reference proteome</keyword>
<evidence type="ECO:0000313" key="2">
    <source>
        <dbReference type="Proteomes" id="UP001060261"/>
    </source>
</evidence>
<dbReference type="EMBL" id="CP104213">
    <property type="protein sequence ID" value="UWX63031.1"/>
    <property type="molecule type" value="Genomic_DNA"/>
</dbReference>
<organism evidence="1 2">
    <name type="scientific">Deinococcus rubellus</name>
    <dbReference type="NCBI Taxonomy" id="1889240"/>
    <lineage>
        <taxon>Bacteria</taxon>
        <taxon>Thermotogati</taxon>
        <taxon>Deinococcota</taxon>
        <taxon>Deinococci</taxon>
        <taxon>Deinococcales</taxon>
        <taxon>Deinococcaceae</taxon>
        <taxon>Deinococcus</taxon>
    </lineage>
</organism>
<evidence type="ECO:0000313" key="1">
    <source>
        <dbReference type="EMBL" id="UWX63031.1"/>
    </source>
</evidence>
<accession>A0ABY5YE98</accession>
<name>A0ABY5YE98_9DEIO</name>
<reference evidence="1" key="1">
    <citation type="submission" date="2022-09" db="EMBL/GenBank/DDBJ databases">
        <title>genome sequence of Deinococcus rubellus.</title>
        <authorList>
            <person name="Srinivasan S."/>
        </authorList>
    </citation>
    <scope>NUCLEOTIDE SEQUENCE</scope>
    <source>
        <strain evidence="1">Ant6</strain>
    </source>
</reference>
<sequence length="46" mass="4947">MTLPTAVSISRWVQPTMQTVVVEGVGRSGVDVGRYCPQSEGVTMHV</sequence>
<protein>
    <submittedName>
        <fullName evidence="1">Uncharacterized protein</fullName>
    </submittedName>
</protein>
<dbReference type="Proteomes" id="UP001060261">
    <property type="component" value="Chromosome"/>
</dbReference>
<dbReference type="RefSeq" id="WP_260559324.1">
    <property type="nucleotide sequence ID" value="NZ_BAABEC010000188.1"/>
</dbReference>
<gene>
    <name evidence="1" type="ORF">N0D28_09675</name>
</gene>
<proteinExistence type="predicted"/>